<reference evidence="2" key="1">
    <citation type="journal article" date="2022" name="Plant J.">
        <title>Strategies of tolerance reflected in two North American maple genomes.</title>
        <authorList>
            <person name="McEvoy S.L."/>
            <person name="Sezen U.U."/>
            <person name="Trouern-Trend A."/>
            <person name="McMahon S.M."/>
            <person name="Schaberg P.G."/>
            <person name="Yang J."/>
            <person name="Wegrzyn J.L."/>
            <person name="Swenson N.G."/>
        </authorList>
    </citation>
    <scope>NUCLEOTIDE SEQUENCE</scope>
    <source>
        <strain evidence="2">NS2018</strain>
    </source>
</reference>
<evidence type="ECO:0000313" key="3">
    <source>
        <dbReference type="Proteomes" id="UP001168877"/>
    </source>
</evidence>
<comment type="caution">
    <text evidence="2">The sequence shown here is derived from an EMBL/GenBank/DDBJ whole genome shotgun (WGS) entry which is preliminary data.</text>
</comment>
<name>A0AA39TK25_ACESA</name>
<feature type="region of interest" description="Disordered" evidence="1">
    <location>
        <begin position="1"/>
        <end position="21"/>
    </location>
</feature>
<proteinExistence type="predicted"/>
<gene>
    <name evidence="2" type="ORF">LWI29_036162</name>
</gene>
<sequence>MKSHLNVQTKPHMTNSSMKSAGQGGSNLLANYFTNWPKKVCCQMVQMLSHITSSSMGFVKKGSWKTQMICYRIWKKKVLLPM</sequence>
<keyword evidence="3" id="KW-1185">Reference proteome</keyword>
<protein>
    <submittedName>
        <fullName evidence="2">Uncharacterized protein</fullName>
    </submittedName>
</protein>
<evidence type="ECO:0000313" key="2">
    <source>
        <dbReference type="EMBL" id="KAK0608796.1"/>
    </source>
</evidence>
<evidence type="ECO:0000256" key="1">
    <source>
        <dbReference type="SAM" id="MobiDB-lite"/>
    </source>
</evidence>
<dbReference type="AlphaFoldDB" id="A0AA39TK25"/>
<reference evidence="2" key="2">
    <citation type="submission" date="2023-06" db="EMBL/GenBank/DDBJ databases">
        <authorList>
            <person name="Swenson N.G."/>
            <person name="Wegrzyn J.L."/>
            <person name="Mcevoy S.L."/>
        </authorList>
    </citation>
    <scope>NUCLEOTIDE SEQUENCE</scope>
    <source>
        <strain evidence="2">NS2018</strain>
        <tissue evidence="2">Leaf</tissue>
    </source>
</reference>
<organism evidence="2 3">
    <name type="scientific">Acer saccharum</name>
    <name type="common">Sugar maple</name>
    <dbReference type="NCBI Taxonomy" id="4024"/>
    <lineage>
        <taxon>Eukaryota</taxon>
        <taxon>Viridiplantae</taxon>
        <taxon>Streptophyta</taxon>
        <taxon>Embryophyta</taxon>
        <taxon>Tracheophyta</taxon>
        <taxon>Spermatophyta</taxon>
        <taxon>Magnoliopsida</taxon>
        <taxon>eudicotyledons</taxon>
        <taxon>Gunneridae</taxon>
        <taxon>Pentapetalae</taxon>
        <taxon>rosids</taxon>
        <taxon>malvids</taxon>
        <taxon>Sapindales</taxon>
        <taxon>Sapindaceae</taxon>
        <taxon>Hippocastanoideae</taxon>
        <taxon>Acereae</taxon>
        <taxon>Acer</taxon>
    </lineage>
</organism>
<dbReference type="Proteomes" id="UP001168877">
    <property type="component" value="Unassembled WGS sequence"/>
</dbReference>
<dbReference type="EMBL" id="JAUESC010000001">
    <property type="protein sequence ID" value="KAK0608796.1"/>
    <property type="molecule type" value="Genomic_DNA"/>
</dbReference>
<accession>A0AA39TK25</accession>